<dbReference type="CDD" id="cd03801">
    <property type="entry name" value="GT4_PimA-like"/>
    <property type="match status" value="1"/>
</dbReference>
<dbReference type="Proteomes" id="UP000182491">
    <property type="component" value="Unassembled WGS sequence"/>
</dbReference>
<dbReference type="EMBL" id="FPCA01000003">
    <property type="protein sequence ID" value="SFU79251.1"/>
    <property type="molecule type" value="Genomic_DNA"/>
</dbReference>
<accession>A0A1I7J2E8</accession>
<dbReference type="Gene3D" id="3.40.50.2000">
    <property type="entry name" value="Glycogen Phosphorylase B"/>
    <property type="match status" value="2"/>
</dbReference>
<protein>
    <submittedName>
        <fullName evidence="1">Glycosyltransferase involved in cell wall bisynthesis</fullName>
    </submittedName>
</protein>
<dbReference type="SUPFAM" id="SSF53756">
    <property type="entry name" value="UDP-Glycosyltransferase/glycogen phosphorylase"/>
    <property type="match status" value="1"/>
</dbReference>
<evidence type="ECO:0000313" key="1">
    <source>
        <dbReference type="EMBL" id="SFU79251.1"/>
    </source>
</evidence>
<gene>
    <name evidence="1" type="ORF">SAMN04487941_2421</name>
</gene>
<dbReference type="OrthoDB" id="1116389at2"/>
<dbReference type="Pfam" id="PF13692">
    <property type="entry name" value="Glyco_trans_1_4"/>
    <property type="match status" value="1"/>
</dbReference>
<dbReference type="STRING" id="388950.GCA_001611675_02646"/>
<dbReference type="RefSeq" id="WP_068838614.1">
    <property type="nucleotide sequence ID" value="NZ_BMXC01000003.1"/>
</dbReference>
<dbReference type="PANTHER" id="PTHR45947:SF3">
    <property type="entry name" value="SULFOQUINOVOSYL TRANSFERASE SQD2"/>
    <property type="match status" value="1"/>
</dbReference>
<keyword evidence="1" id="KW-0808">Transferase</keyword>
<proteinExistence type="predicted"/>
<sequence>MARFLFFDDKLMNILLQEEKPSGGAAVQAYGWIRGLSAIGQEVHVITNTTHKESVKEDCKDIKLVPLYDRKKGVRWLRWAYYRFPYIYRKVKQVKPDYLYQGIPGWTSFLLALICRQLNIKYVLRISSDVVLDDNFYYKNPSKVQMLFQRAGLRLSYCILCQNEHQLSIIKKAFPNKLAVKITNPIIIESAQNATIQERQYIAWLGTFRYPKNLKLLYEIASTLRHEQFIVAGAETTKVDEETGLYLPKLRELPNVKFIGFLSRQDVLPYLAKAKFLLNTSRYEGFSNTFLEAMSVGTPILSSDNVNPDGILTNHKLGIVYSSPEGLLTQYATITPATYQAMSENASAYVLEHHNYKALAKSLLLFLNSN</sequence>
<keyword evidence="2" id="KW-1185">Reference proteome</keyword>
<evidence type="ECO:0000313" key="2">
    <source>
        <dbReference type="Proteomes" id="UP000182491"/>
    </source>
</evidence>
<reference evidence="2" key="1">
    <citation type="submission" date="2016-10" db="EMBL/GenBank/DDBJ databases">
        <authorList>
            <person name="Varghese N."/>
        </authorList>
    </citation>
    <scope>NUCLEOTIDE SEQUENCE [LARGE SCALE GENOMIC DNA]</scope>
    <source>
        <strain evidence="2">DSM 18820</strain>
    </source>
</reference>
<dbReference type="GO" id="GO:0016757">
    <property type="term" value="F:glycosyltransferase activity"/>
    <property type="evidence" value="ECO:0007669"/>
    <property type="project" value="TreeGrafter"/>
</dbReference>
<dbReference type="PANTHER" id="PTHR45947">
    <property type="entry name" value="SULFOQUINOVOSYL TRANSFERASE SQD2"/>
    <property type="match status" value="1"/>
</dbReference>
<dbReference type="InterPro" id="IPR050194">
    <property type="entry name" value="Glycosyltransferase_grp1"/>
</dbReference>
<name>A0A1I7J2E8_9BACT</name>
<organism evidence="1 2">
    <name type="scientific">Pontibacter akesuensis</name>
    <dbReference type="NCBI Taxonomy" id="388950"/>
    <lineage>
        <taxon>Bacteria</taxon>
        <taxon>Pseudomonadati</taxon>
        <taxon>Bacteroidota</taxon>
        <taxon>Cytophagia</taxon>
        <taxon>Cytophagales</taxon>
        <taxon>Hymenobacteraceae</taxon>
        <taxon>Pontibacter</taxon>
    </lineage>
</organism>
<dbReference type="AlphaFoldDB" id="A0A1I7J2E8"/>